<accession>A0ABV3S6D2</accession>
<dbReference type="Gene3D" id="1.10.1710.10">
    <property type="entry name" value="ProQ/FinO domain"/>
    <property type="match status" value="1"/>
</dbReference>
<keyword evidence="3" id="KW-0143">Chaperone</keyword>
<feature type="domain" description="ProQ/FinO" evidence="5">
    <location>
        <begin position="10"/>
        <end position="128"/>
    </location>
</feature>
<dbReference type="InterPro" id="IPR016103">
    <property type="entry name" value="ProQ/FinO"/>
</dbReference>
<dbReference type="PANTHER" id="PTHR38106">
    <property type="entry name" value="RNA CHAPERONE PROQ"/>
    <property type="match status" value="1"/>
</dbReference>
<keyword evidence="2" id="KW-0694">RNA-binding</keyword>
<protein>
    <submittedName>
        <fullName evidence="6">ProQ/FinO family protein</fullName>
    </submittedName>
</protein>
<proteinExistence type="predicted"/>
<dbReference type="SUPFAM" id="SSF48657">
    <property type="entry name" value="FinO-like"/>
    <property type="match status" value="1"/>
</dbReference>
<reference evidence="6 7" key="1">
    <citation type="submission" date="2024-02" db="EMBL/GenBank/DDBJ databases">
        <title>New especies of Spiribacter isolated from saline water.</title>
        <authorList>
            <person name="Leon M.J."/>
            <person name="De La Haba R."/>
            <person name="Sanchez-Porro C."/>
            <person name="Ventosa A."/>
        </authorList>
    </citation>
    <scope>NUCLEOTIDE SEQUENCE [LARGE SCALE GENOMIC DNA]</scope>
    <source>
        <strain evidence="7">ag22IC4-227</strain>
    </source>
</reference>
<dbReference type="InterPro" id="IPR023529">
    <property type="entry name" value="ProQ"/>
</dbReference>
<organism evidence="6 7">
    <name type="scientific">Spiribacter onubensis</name>
    <dbReference type="NCBI Taxonomy" id="3122420"/>
    <lineage>
        <taxon>Bacteria</taxon>
        <taxon>Pseudomonadati</taxon>
        <taxon>Pseudomonadota</taxon>
        <taxon>Gammaproteobacteria</taxon>
        <taxon>Chromatiales</taxon>
        <taxon>Ectothiorhodospiraceae</taxon>
        <taxon>Spiribacter</taxon>
    </lineage>
</organism>
<dbReference type="InterPro" id="IPR036442">
    <property type="entry name" value="ProQ/FinO_sf"/>
</dbReference>
<evidence type="ECO:0000313" key="7">
    <source>
        <dbReference type="Proteomes" id="UP001556653"/>
    </source>
</evidence>
<keyword evidence="7" id="KW-1185">Reference proteome</keyword>
<feature type="region of interest" description="Disordered" evidence="4">
    <location>
        <begin position="127"/>
        <end position="148"/>
    </location>
</feature>
<evidence type="ECO:0000256" key="2">
    <source>
        <dbReference type="ARBA" id="ARBA00022884"/>
    </source>
</evidence>
<comment type="caution">
    <text evidence="6">The sequence shown here is derived from an EMBL/GenBank/DDBJ whole genome shotgun (WGS) entry which is preliminary data.</text>
</comment>
<name>A0ABV3S6D2_9GAMM</name>
<evidence type="ECO:0000256" key="3">
    <source>
        <dbReference type="ARBA" id="ARBA00023186"/>
    </source>
</evidence>
<evidence type="ECO:0000256" key="4">
    <source>
        <dbReference type="SAM" id="MobiDB-lite"/>
    </source>
</evidence>
<evidence type="ECO:0000256" key="1">
    <source>
        <dbReference type="ARBA" id="ARBA00022490"/>
    </source>
</evidence>
<dbReference type="PANTHER" id="PTHR38106:SF1">
    <property type="entry name" value="RNA CHAPERONE PROQ"/>
    <property type="match status" value="1"/>
</dbReference>
<evidence type="ECO:0000313" key="6">
    <source>
        <dbReference type="EMBL" id="MEX0385677.1"/>
    </source>
</evidence>
<dbReference type="SMART" id="SM00945">
    <property type="entry name" value="ProQ"/>
    <property type="match status" value="1"/>
</dbReference>
<evidence type="ECO:0000259" key="5">
    <source>
        <dbReference type="SMART" id="SM00945"/>
    </source>
</evidence>
<dbReference type="RefSeq" id="WP_367966158.1">
    <property type="nucleotide sequence ID" value="NZ_JBAKFI010000003.1"/>
</dbReference>
<sequence>MSNTANQRRRRAERTRAFIDELIKRFPACFTAKRDRVRPLAIGIEKDIRKALDDDDGESGVPTWLIRQALARYTRSPAYLNAIIAGHERINLAGETVEAVTDQAIARARGQRDEQKARAAERRRLRAEEAAEQRRRDKLQQLADRFNH</sequence>
<gene>
    <name evidence="6" type="ORF">V6X64_01535</name>
</gene>
<dbReference type="EMBL" id="JBAKFJ010000001">
    <property type="protein sequence ID" value="MEX0385677.1"/>
    <property type="molecule type" value="Genomic_DNA"/>
</dbReference>
<keyword evidence="1" id="KW-0963">Cytoplasm</keyword>
<dbReference type="Proteomes" id="UP001556653">
    <property type="component" value="Unassembled WGS sequence"/>
</dbReference>
<dbReference type="Pfam" id="PF04352">
    <property type="entry name" value="ProQ"/>
    <property type="match status" value="1"/>
</dbReference>